<organism evidence="2 3">
    <name type="scientific">Gymnopus androsaceus JB14</name>
    <dbReference type="NCBI Taxonomy" id="1447944"/>
    <lineage>
        <taxon>Eukaryota</taxon>
        <taxon>Fungi</taxon>
        <taxon>Dikarya</taxon>
        <taxon>Basidiomycota</taxon>
        <taxon>Agaricomycotina</taxon>
        <taxon>Agaricomycetes</taxon>
        <taxon>Agaricomycetidae</taxon>
        <taxon>Agaricales</taxon>
        <taxon>Marasmiineae</taxon>
        <taxon>Omphalotaceae</taxon>
        <taxon>Gymnopus</taxon>
    </lineage>
</organism>
<sequence>CVAFDHHNLPCGIPQDHTHPLSLVDRALIMGLAILFQRESSHSWSITHCPTKAFADCFPIQPLPSPADADAFLKAVQEQVQQGVARFTEQKPDETAVAKRVHPPLEGLMGWHDLWSEDGSFNSAAHSSIEHGSDEEKTHITKSYKPSEETEVPPSSSKRPAQSKELPDPLPLSSKAPNDGVRKISNSVHQYRQVHNTQHAASARSRNHRYWGTILIPDSDNEGNGEGDAGPAEPLNLVLNETVQYVTELKKN</sequence>
<keyword evidence="3" id="KW-1185">Reference proteome</keyword>
<dbReference type="EMBL" id="ML770185">
    <property type="protein sequence ID" value="KAE9384251.1"/>
    <property type="molecule type" value="Genomic_DNA"/>
</dbReference>
<proteinExistence type="predicted"/>
<evidence type="ECO:0000256" key="1">
    <source>
        <dbReference type="SAM" id="MobiDB-lite"/>
    </source>
</evidence>
<feature type="region of interest" description="Disordered" evidence="1">
    <location>
        <begin position="215"/>
        <end position="235"/>
    </location>
</feature>
<feature type="non-terminal residue" evidence="2">
    <location>
        <position position="1"/>
    </location>
</feature>
<name>A0A6A4GFN3_9AGAR</name>
<evidence type="ECO:0000313" key="3">
    <source>
        <dbReference type="Proteomes" id="UP000799118"/>
    </source>
</evidence>
<dbReference type="AlphaFoldDB" id="A0A6A4GFN3"/>
<evidence type="ECO:0000313" key="2">
    <source>
        <dbReference type="EMBL" id="KAE9384251.1"/>
    </source>
</evidence>
<dbReference type="Proteomes" id="UP000799118">
    <property type="component" value="Unassembled WGS sequence"/>
</dbReference>
<protein>
    <submittedName>
        <fullName evidence="2">Uncharacterized protein</fullName>
    </submittedName>
</protein>
<reference evidence="2" key="1">
    <citation type="journal article" date="2019" name="Environ. Microbiol.">
        <title>Fungal ecological strategies reflected in gene transcription - a case study of two litter decomposers.</title>
        <authorList>
            <person name="Barbi F."/>
            <person name="Kohler A."/>
            <person name="Barry K."/>
            <person name="Baskaran P."/>
            <person name="Daum C."/>
            <person name="Fauchery L."/>
            <person name="Ihrmark K."/>
            <person name="Kuo A."/>
            <person name="LaButti K."/>
            <person name="Lipzen A."/>
            <person name="Morin E."/>
            <person name="Grigoriev I.V."/>
            <person name="Henrissat B."/>
            <person name="Lindahl B."/>
            <person name="Martin F."/>
        </authorList>
    </citation>
    <scope>NUCLEOTIDE SEQUENCE</scope>
    <source>
        <strain evidence="2">JB14</strain>
    </source>
</reference>
<gene>
    <name evidence="2" type="ORF">BT96DRAFT_950689</name>
</gene>
<feature type="compositionally biased region" description="Basic and acidic residues" evidence="1">
    <location>
        <begin position="128"/>
        <end position="139"/>
    </location>
</feature>
<accession>A0A6A4GFN3</accession>
<feature type="region of interest" description="Disordered" evidence="1">
    <location>
        <begin position="124"/>
        <end position="181"/>
    </location>
</feature>